<proteinExistence type="predicted"/>
<reference evidence="1 2" key="1">
    <citation type="submission" date="2018-03" db="EMBL/GenBank/DDBJ databases">
        <title>Genomic Encyclopedia of Type Strains, Phase III (KMG-III): the genomes of soil and plant-associated and newly described type strains.</title>
        <authorList>
            <person name="Whitman W."/>
        </authorList>
    </citation>
    <scope>NUCLEOTIDE SEQUENCE [LARGE SCALE GENOMIC DNA]</scope>
    <source>
        <strain evidence="1 2">CGMCC 4.7125</strain>
    </source>
</reference>
<accession>A0A2T0LMA5</accession>
<dbReference type="Gene3D" id="3.30.530.20">
    <property type="match status" value="1"/>
</dbReference>
<evidence type="ECO:0000313" key="2">
    <source>
        <dbReference type="Proteomes" id="UP000238362"/>
    </source>
</evidence>
<name>A0A2T0LMA5_9PSEU</name>
<dbReference type="Proteomes" id="UP000238362">
    <property type="component" value="Unassembled WGS sequence"/>
</dbReference>
<dbReference type="SUPFAM" id="SSF55961">
    <property type="entry name" value="Bet v1-like"/>
    <property type="match status" value="1"/>
</dbReference>
<dbReference type="EMBL" id="PVNH01000012">
    <property type="protein sequence ID" value="PRX44204.1"/>
    <property type="molecule type" value="Genomic_DNA"/>
</dbReference>
<dbReference type="AlphaFoldDB" id="A0A2T0LMA5"/>
<protein>
    <recommendedName>
        <fullName evidence="3">Polyketide cyclase/dehydrase/lipid transport protein</fullName>
    </recommendedName>
</protein>
<evidence type="ECO:0008006" key="3">
    <source>
        <dbReference type="Google" id="ProtNLM"/>
    </source>
</evidence>
<dbReference type="RefSeq" id="WP_106181524.1">
    <property type="nucleotide sequence ID" value="NZ_PVNH01000012.1"/>
</dbReference>
<organism evidence="1 2">
    <name type="scientific">Prauserella shujinwangii</name>
    <dbReference type="NCBI Taxonomy" id="1453103"/>
    <lineage>
        <taxon>Bacteria</taxon>
        <taxon>Bacillati</taxon>
        <taxon>Actinomycetota</taxon>
        <taxon>Actinomycetes</taxon>
        <taxon>Pseudonocardiales</taxon>
        <taxon>Pseudonocardiaceae</taxon>
        <taxon>Prauserella</taxon>
    </lineage>
</organism>
<gene>
    <name evidence="1" type="ORF">B0I33_11282</name>
</gene>
<dbReference type="OrthoDB" id="7063435at2"/>
<evidence type="ECO:0000313" key="1">
    <source>
        <dbReference type="EMBL" id="PRX44204.1"/>
    </source>
</evidence>
<comment type="caution">
    <text evidence="1">The sequence shown here is derived from an EMBL/GenBank/DDBJ whole genome shotgun (WGS) entry which is preliminary data.</text>
</comment>
<sequence>MRLSTDLAAAPEDVWRHVTSFAGINDELRPLLSMTVPPALRGRAALDAAAPAVPVRLGRSVLLLFGVLPVECDDIGLVEFEPPHRFLERSRMLTADVWEHERTVAPLPAGHCRVTDRVRFHARFPPAGLVLGWTVPRLFRHRHARLAARFGRSPAVS</sequence>
<keyword evidence="2" id="KW-1185">Reference proteome</keyword>
<dbReference type="InterPro" id="IPR023393">
    <property type="entry name" value="START-like_dom_sf"/>
</dbReference>